<dbReference type="RefSeq" id="XP_006819940.1">
    <property type="nucleotide sequence ID" value="XM_006819877.1"/>
</dbReference>
<dbReference type="InterPro" id="IPR020519">
    <property type="entry name" value="DIPK2A/B"/>
</dbReference>
<organism evidence="2 3">
    <name type="scientific">Saccoglossus kowalevskii</name>
    <name type="common">Acorn worm</name>
    <dbReference type="NCBI Taxonomy" id="10224"/>
    <lineage>
        <taxon>Eukaryota</taxon>
        <taxon>Metazoa</taxon>
        <taxon>Hemichordata</taxon>
        <taxon>Enteropneusta</taxon>
        <taxon>Harrimaniidae</taxon>
        <taxon>Saccoglossus</taxon>
    </lineage>
</organism>
<dbReference type="GeneID" id="102803977"/>
<evidence type="ECO:0000256" key="1">
    <source>
        <dbReference type="ARBA" id="ARBA00006338"/>
    </source>
</evidence>
<gene>
    <name evidence="3" type="primary">LOC102803977</name>
</gene>
<accession>A0ABM0MIU9</accession>
<keyword evidence="2" id="KW-1185">Reference proteome</keyword>
<sequence>MYALVCRWLLSVVEENEVDYMDNMENKVQTAGLLHDPPEAHKESILELLEECINETTPGGRLSAIEELVDLLQEIQYA</sequence>
<evidence type="ECO:0000313" key="3">
    <source>
        <dbReference type="RefSeq" id="XP_006819940.1"/>
    </source>
</evidence>
<dbReference type="PANTHER" id="PTHR32073:SF10">
    <property type="entry name" value="FAM69 PROTEIN-KINASE DOMAIN-CONTAINING PROTEIN"/>
    <property type="match status" value="1"/>
</dbReference>
<dbReference type="Proteomes" id="UP000694865">
    <property type="component" value="Unplaced"/>
</dbReference>
<name>A0ABM0MIU9_SACKO</name>
<protein>
    <submittedName>
        <fullName evidence="3">Uncharacterized protein LOC102803977</fullName>
    </submittedName>
</protein>
<dbReference type="PANTHER" id="PTHR32073">
    <property type="entry name" value="GH11358P"/>
    <property type="match status" value="1"/>
</dbReference>
<comment type="similarity">
    <text evidence="1">Belongs to the DIPK family.</text>
</comment>
<proteinExistence type="inferred from homology"/>
<evidence type="ECO:0000313" key="2">
    <source>
        <dbReference type="Proteomes" id="UP000694865"/>
    </source>
</evidence>
<reference evidence="3" key="1">
    <citation type="submission" date="2025-08" db="UniProtKB">
        <authorList>
            <consortium name="RefSeq"/>
        </authorList>
    </citation>
    <scope>IDENTIFICATION</scope>
    <source>
        <tissue evidence="3">Testes</tissue>
    </source>
</reference>